<evidence type="ECO:0000256" key="4">
    <source>
        <dbReference type="ARBA" id="ARBA00023136"/>
    </source>
</evidence>
<feature type="transmembrane region" description="Helical" evidence="5">
    <location>
        <begin position="226"/>
        <end position="248"/>
    </location>
</feature>
<dbReference type="InterPro" id="IPR006121">
    <property type="entry name" value="HMA_dom"/>
</dbReference>
<evidence type="ECO:0000313" key="7">
    <source>
        <dbReference type="EMBL" id="MDM4015068.1"/>
    </source>
</evidence>
<evidence type="ECO:0000256" key="3">
    <source>
        <dbReference type="ARBA" id="ARBA00022989"/>
    </source>
</evidence>
<dbReference type="Proteomes" id="UP001239462">
    <property type="component" value="Unassembled WGS sequence"/>
</dbReference>
<reference evidence="7 8" key="1">
    <citation type="submission" date="2023-06" db="EMBL/GenBank/DDBJ databases">
        <title>Roseiconus lacunae JC819 isolated from Gulf of Mannar region, Tamil Nadu.</title>
        <authorList>
            <person name="Pk S."/>
            <person name="Ch S."/>
            <person name="Ch V.R."/>
        </authorList>
    </citation>
    <scope>NUCLEOTIDE SEQUENCE [LARGE SCALE GENOMIC DNA]</scope>
    <source>
        <strain evidence="7 8">JC819</strain>
    </source>
</reference>
<comment type="caution">
    <text evidence="7">The sequence shown here is derived from an EMBL/GenBank/DDBJ whole genome shotgun (WGS) entry which is preliminary data.</text>
</comment>
<feature type="transmembrane region" description="Helical" evidence="5">
    <location>
        <begin position="121"/>
        <end position="140"/>
    </location>
</feature>
<evidence type="ECO:0000256" key="5">
    <source>
        <dbReference type="SAM" id="Phobius"/>
    </source>
</evidence>
<protein>
    <submittedName>
        <fullName evidence="7">Heavy-metal-associated domain-containing protein</fullName>
    </submittedName>
</protein>
<dbReference type="EMBL" id="JASZZN010000004">
    <property type="protein sequence ID" value="MDM4015068.1"/>
    <property type="molecule type" value="Genomic_DNA"/>
</dbReference>
<dbReference type="SUPFAM" id="SSF55008">
    <property type="entry name" value="HMA, heavy metal-associated domain"/>
    <property type="match status" value="1"/>
</dbReference>
<dbReference type="InterPro" id="IPR036163">
    <property type="entry name" value="HMA_dom_sf"/>
</dbReference>
<keyword evidence="4 5" id="KW-0472">Membrane</keyword>
<dbReference type="Gene3D" id="3.30.70.100">
    <property type="match status" value="1"/>
</dbReference>
<comment type="subcellular location">
    <subcellularLocation>
        <location evidence="1">Membrane</location>
        <topology evidence="1">Multi-pass membrane protein</topology>
    </subcellularLocation>
</comment>
<feature type="transmembrane region" description="Helical" evidence="5">
    <location>
        <begin position="184"/>
        <end position="205"/>
    </location>
</feature>
<dbReference type="InterPro" id="IPR009908">
    <property type="entry name" value="Methylamine_util_MauE"/>
</dbReference>
<proteinExistence type="predicted"/>
<accession>A0ABT7PFC2</accession>
<organism evidence="7 8">
    <name type="scientific">Roseiconus lacunae</name>
    <dbReference type="NCBI Taxonomy" id="2605694"/>
    <lineage>
        <taxon>Bacteria</taxon>
        <taxon>Pseudomonadati</taxon>
        <taxon>Planctomycetota</taxon>
        <taxon>Planctomycetia</taxon>
        <taxon>Pirellulales</taxon>
        <taxon>Pirellulaceae</taxon>
        <taxon>Roseiconus</taxon>
    </lineage>
</organism>
<gene>
    <name evidence="7" type="ORF">QTN89_06475</name>
</gene>
<feature type="transmembrane region" description="Helical" evidence="5">
    <location>
        <begin position="161"/>
        <end position="178"/>
    </location>
</feature>
<name>A0ABT7PFC2_9BACT</name>
<dbReference type="Pfam" id="PF07291">
    <property type="entry name" value="MauE"/>
    <property type="match status" value="1"/>
</dbReference>
<evidence type="ECO:0000259" key="6">
    <source>
        <dbReference type="PROSITE" id="PS50846"/>
    </source>
</evidence>
<evidence type="ECO:0000256" key="2">
    <source>
        <dbReference type="ARBA" id="ARBA00022692"/>
    </source>
</evidence>
<feature type="transmembrane region" description="Helical" evidence="5">
    <location>
        <begin position="96"/>
        <end position="115"/>
    </location>
</feature>
<evidence type="ECO:0000313" key="8">
    <source>
        <dbReference type="Proteomes" id="UP001239462"/>
    </source>
</evidence>
<evidence type="ECO:0000256" key="1">
    <source>
        <dbReference type="ARBA" id="ARBA00004141"/>
    </source>
</evidence>
<feature type="domain" description="HMA" evidence="6">
    <location>
        <begin position="1"/>
        <end position="67"/>
    </location>
</feature>
<keyword evidence="8" id="KW-1185">Reference proteome</keyword>
<sequence length="249" mass="27142">MTTQIATTLKCGSCLSKVRPQLDAFEGMHSWRADLSDPRKLLFVDLAPEIDPGRVVELIRDQGFEASIVEEASYASAQKDGAAEESRFRVSTYKPLFLVVMYVLGASLLMLRAAGTWHLSMGTTYFMGFFFLGFAFFKLLDVSKFADAFATYDIIAKRSRAYALAYPWVEVTLGAMFVTGSALLVANIATVVIMSIGLIGVVSAVRKKQSIQCACLGTAFNLPMSVVTVIENSVMILMAMTMIAIHVAG</sequence>
<dbReference type="PROSITE" id="PS50846">
    <property type="entry name" value="HMA_2"/>
    <property type="match status" value="1"/>
</dbReference>
<keyword evidence="3 5" id="KW-1133">Transmembrane helix</keyword>
<dbReference type="RefSeq" id="WP_149496457.1">
    <property type="nucleotide sequence ID" value="NZ_JASZZN010000004.1"/>
</dbReference>
<keyword evidence="2 5" id="KW-0812">Transmembrane</keyword>